<proteinExistence type="predicted"/>
<sequence length="222" mass="26020">MLSEEVLHKVQHANYWKRSYIQWGIESWDQFYFKEFPNSTKQISHTMLGTELEILIRNLEPKSRKIRRLLDLKCQLKSEKERMNEKEKEGSIISDHTGSISAEAFKDSIKQHIYFLDGRAIKNIVGEPDFVIVDNNKKLLIPWESKTKWVLNVLSDQNIVTLYNEEKKIREGPYAYSSNVSVYHPINQIYGYMCANKLSIFAESTIQDGQLEFIRISTINPK</sequence>
<protein>
    <submittedName>
        <fullName evidence="1">Uncharacterized protein</fullName>
    </submittedName>
</protein>
<gene>
    <name evidence="1" type="ORF">GLOINDRAFT_319583</name>
</gene>
<reference evidence="1" key="1">
    <citation type="submission" date="2013-07" db="EMBL/GenBank/DDBJ databases">
        <title>The genome of an arbuscular mycorrhizal fungus provides insights into the evolution of the oldest plant symbiosis.</title>
        <authorList>
            <consortium name="DOE Joint Genome Institute"/>
            <person name="Tisserant E."/>
            <person name="Malbreil M."/>
            <person name="Kuo A."/>
            <person name="Kohler A."/>
            <person name="Symeonidi A."/>
            <person name="Balestrini R."/>
            <person name="Charron P."/>
            <person name="Duensing N."/>
            <person name="Frei-dit-Frey N."/>
            <person name="Gianinazzi-Pearson V."/>
            <person name="Gilbert B."/>
            <person name="Handa Y."/>
            <person name="Hijri M."/>
            <person name="Kaul R."/>
            <person name="Kawaguchi M."/>
            <person name="Krajinski F."/>
            <person name="Lammers P."/>
            <person name="Lapierre D."/>
            <person name="Masclaux F.G."/>
            <person name="Murat C."/>
            <person name="Morin E."/>
            <person name="Ndikumana S."/>
            <person name="Pagni M."/>
            <person name="Petitpierre D."/>
            <person name="Requena N."/>
            <person name="Rosikiewicz P."/>
            <person name="Riley R."/>
            <person name="Saito K."/>
            <person name="San Clemente H."/>
            <person name="Shapiro H."/>
            <person name="van Tuinen D."/>
            <person name="Becard G."/>
            <person name="Bonfante P."/>
            <person name="Paszkowski U."/>
            <person name="Shachar-Hill Y."/>
            <person name="Young J.P."/>
            <person name="Sanders I.R."/>
            <person name="Henrissat B."/>
            <person name="Rensing S.A."/>
            <person name="Grigoriev I.V."/>
            <person name="Corradi N."/>
            <person name="Roux C."/>
            <person name="Martin F."/>
        </authorList>
    </citation>
    <scope>NUCLEOTIDE SEQUENCE</scope>
    <source>
        <strain evidence="1">DAOM 197198</strain>
    </source>
</reference>
<dbReference type="AlphaFoldDB" id="U9URM1"/>
<dbReference type="EMBL" id="KI276638">
    <property type="protein sequence ID" value="ESA21208.1"/>
    <property type="molecule type" value="Genomic_DNA"/>
</dbReference>
<dbReference type="HOGENOM" id="CLU_1245931_0_0_1"/>
<name>U9URM1_RHIID</name>
<evidence type="ECO:0000313" key="1">
    <source>
        <dbReference type="EMBL" id="ESA21208.1"/>
    </source>
</evidence>
<dbReference type="VEuPathDB" id="FungiDB:RhiirFUN_004152"/>
<organism evidence="1">
    <name type="scientific">Rhizophagus irregularis (strain DAOM 181602 / DAOM 197198 / MUCL 43194)</name>
    <name type="common">Arbuscular mycorrhizal fungus</name>
    <name type="synonym">Glomus intraradices</name>
    <dbReference type="NCBI Taxonomy" id="747089"/>
    <lineage>
        <taxon>Eukaryota</taxon>
        <taxon>Fungi</taxon>
        <taxon>Fungi incertae sedis</taxon>
        <taxon>Mucoromycota</taxon>
        <taxon>Glomeromycotina</taxon>
        <taxon>Glomeromycetes</taxon>
        <taxon>Glomerales</taxon>
        <taxon>Glomeraceae</taxon>
        <taxon>Rhizophagus</taxon>
    </lineage>
</organism>
<accession>U9URM1</accession>